<sequence>MQTSRWLSVLNVPSVKRIFSRNKAVSLAVNVDKNVPLKPFKEVPGPPSLPFIGQILNFMPWNELSDVNKLQENLYRRYGSIVRLDASLGKPAFCFLFDPEATAFVLRHENVMPLRPGFESLEYYRKFHNKPKGHDKKPTGLITDQGQNWRHFRTTVNQVLLQIKTIRLYTPLVDEVAQDMIKRMKTTRDEKNMLKGEFNTEMNLWALESIGVIGLGGRLNCFDPNLPENGEVRRLIKCVHDIFKVSNDLDFKPNLWRYYPTKAFKRAMKLYDEQEYLAGYFVGNARKKLLTSKTTNGEKGILEKLLEIDERTAVIMASDMLFAGVDTAAITMTAVLYHLGTHIDKQDKLRQELSSDFESTKYLRACIKESMRLMPVVPGNLRMITKDYNIFGYRIPKGTFVVFNHQFMSKMESQFPKPNEYIPERWFETGPLSYKNAHPFAFNVFGFGVRMCIGRRIAEMEIETFLKRVILNFKVEWFGPPPEIQSQSLNYIKGPYNFIFKDV</sequence>
<dbReference type="InterPro" id="IPR002401">
    <property type="entry name" value="Cyt_P450_E_grp-I"/>
</dbReference>
<protein>
    <recommendedName>
        <fullName evidence="12">Cytochrome P450</fullName>
    </recommendedName>
</protein>
<evidence type="ECO:0000256" key="2">
    <source>
        <dbReference type="ARBA" id="ARBA00010617"/>
    </source>
</evidence>
<evidence type="ECO:0000256" key="8">
    <source>
        <dbReference type="PIRSR" id="PIRSR602401-1"/>
    </source>
</evidence>
<dbReference type="GO" id="GO:0020037">
    <property type="term" value="F:heme binding"/>
    <property type="evidence" value="ECO:0007669"/>
    <property type="project" value="InterPro"/>
</dbReference>
<evidence type="ECO:0000256" key="1">
    <source>
        <dbReference type="ARBA" id="ARBA00001971"/>
    </source>
</evidence>
<dbReference type="InterPro" id="IPR001128">
    <property type="entry name" value="Cyt_P450"/>
</dbReference>
<keyword evidence="5 9" id="KW-0560">Oxidoreductase</keyword>
<dbReference type="PRINTS" id="PR00463">
    <property type="entry name" value="EP450I"/>
</dbReference>
<proteinExistence type="inferred from homology"/>
<evidence type="ECO:0008006" key="12">
    <source>
        <dbReference type="Google" id="ProtNLM"/>
    </source>
</evidence>
<evidence type="ECO:0000256" key="6">
    <source>
        <dbReference type="ARBA" id="ARBA00023004"/>
    </source>
</evidence>
<evidence type="ECO:0000313" key="11">
    <source>
        <dbReference type="EMBL" id="JAT84424.1"/>
    </source>
</evidence>
<dbReference type="InterPro" id="IPR036396">
    <property type="entry name" value="Cyt_P450_sf"/>
</dbReference>
<dbReference type="EMBL" id="GDQN01010473">
    <property type="protein sequence ID" value="JAT80581.1"/>
    <property type="molecule type" value="Transcribed_RNA"/>
</dbReference>
<dbReference type="SUPFAM" id="SSF48264">
    <property type="entry name" value="Cytochrome P450"/>
    <property type="match status" value="1"/>
</dbReference>
<feature type="binding site" description="axial binding residue" evidence="8">
    <location>
        <position position="452"/>
    </location>
    <ligand>
        <name>heme</name>
        <dbReference type="ChEBI" id="CHEBI:30413"/>
    </ligand>
    <ligandPart>
        <name>Fe</name>
        <dbReference type="ChEBI" id="CHEBI:18248"/>
    </ligandPart>
</feature>
<dbReference type="FunFam" id="1.10.630.10:FF:000006">
    <property type="entry name" value="Cytochrome P450 302a1, mitochondrial"/>
    <property type="match status" value="1"/>
</dbReference>
<name>A0A1E1WBR0_PECGO</name>
<organism evidence="11">
    <name type="scientific">Pectinophora gossypiella</name>
    <name type="common">Cotton pink bollworm</name>
    <name type="synonym">Depressaria gossypiella</name>
    <dbReference type="NCBI Taxonomy" id="13191"/>
    <lineage>
        <taxon>Eukaryota</taxon>
        <taxon>Metazoa</taxon>
        <taxon>Ecdysozoa</taxon>
        <taxon>Arthropoda</taxon>
        <taxon>Hexapoda</taxon>
        <taxon>Insecta</taxon>
        <taxon>Pterygota</taxon>
        <taxon>Neoptera</taxon>
        <taxon>Endopterygota</taxon>
        <taxon>Lepidoptera</taxon>
        <taxon>Glossata</taxon>
        <taxon>Ditrysia</taxon>
        <taxon>Gelechioidea</taxon>
        <taxon>Gelechiidae</taxon>
        <taxon>Apatetrinae</taxon>
        <taxon>Pectinophora</taxon>
    </lineage>
</organism>
<dbReference type="EMBL" id="GDQN01006630">
    <property type="protein sequence ID" value="JAT84424.1"/>
    <property type="molecule type" value="Transcribed_RNA"/>
</dbReference>
<dbReference type="InterPro" id="IPR050479">
    <property type="entry name" value="CYP11_CYP27_families"/>
</dbReference>
<dbReference type="InterPro" id="IPR017972">
    <property type="entry name" value="Cyt_P450_CS"/>
</dbReference>
<evidence type="ECO:0000313" key="10">
    <source>
        <dbReference type="EMBL" id="JAT80581.1"/>
    </source>
</evidence>
<dbReference type="CDD" id="cd11054">
    <property type="entry name" value="CYP24A1-like"/>
    <property type="match status" value="1"/>
</dbReference>
<dbReference type="AlphaFoldDB" id="A0A1E1WBR0"/>
<comment type="cofactor">
    <cofactor evidence="1 8">
        <name>heme</name>
        <dbReference type="ChEBI" id="CHEBI:30413"/>
    </cofactor>
</comment>
<dbReference type="PROSITE" id="PS00086">
    <property type="entry name" value="CYTOCHROME_P450"/>
    <property type="match status" value="1"/>
</dbReference>
<evidence type="ECO:0000256" key="7">
    <source>
        <dbReference type="ARBA" id="ARBA00023033"/>
    </source>
</evidence>
<dbReference type="Gene3D" id="1.10.630.10">
    <property type="entry name" value="Cytochrome P450"/>
    <property type="match status" value="1"/>
</dbReference>
<evidence type="ECO:0000256" key="3">
    <source>
        <dbReference type="ARBA" id="ARBA00022617"/>
    </source>
</evidence>
<keyword evidence="3 8" id="KW-0349">Heme</keyword>
<evidence type="ECO:0000256" key="9">
    <source>
        <dbReference type="RuleBase" id="RU000461"/>
    </source>
</evidence>
<dbReference type="GO" id="GO:0016705">
    <property type="term" value="F:oxidoreductase activity, acting on paired donors, with incorporation or reduction of molecular oxygen"/>
    <property type="evidence" value="ECO:0007669"/>
    <property type="project" value="InterPro"/>
</dbReference>
<dbReference type="GO" id="GO:0004497">
    <property type="term" value="F:monooxygenase activity"/>
    <property type="evidence" value="ECO:0007669"/>
    <property type="project" value="UniProtKB-KW"/>
</dbReference>
<dbReference type="Pfam" id="PF00067">
    <property type="entry name" value="p450"/>
    <property type="match status" value="1"/>
</dbReference>
<dbReference type="GO" id="GO:0005506">
    <property type="term" value="F:iron ion binding"/>
    <property type="evidence" value="ECO:0007669"/>
    <property type="project" value="InterPro"/>
</dbReference>
<accession>A0A1E1WBR0</accession>
<keyword evidence="6 8" id="KW-0408">Iron</keyword>
<keyword evidence="4 8" id="KW-0479">Metal-binding</keyword>
<evidence type="ECO:0000256" key="4">
    <source>
        <dbReference type="ARBA" id="ARBA00022723"/>
    </source>
</evidence>
<dbReference type="PANTHER" id="PTHR24279">
    <property type="entry name" value="CYTOCHROME P450"/>
    <property type="match status" value="1"/>
</dbReference>
<evidence type="ECO:0000256" key="5">
    <source>
        <dbReference type="ARBA" id="ARBA00023002"/>
    </source>
</evidence>
<dbReference type="OrthoDB" id="3945418at2759"/>
<gene>
    <name evidence="10" type="ORF">g.13688</name>
    <name evidence="11" type="ORF">g.13689</name>
</gene>
<dbReference type="PANTHER" id="PTHR24279:SF120">
    <property type="entry name" value="CYTOCHROME P450"/>
    <property type="match status" value="1"/>
</dbReference>
<reference evidence="11" key="1">
    <citation type="submission" date="2015-09" db="EMBL/GenBank/DDBJ databases">
        <title>De novo assembly of Pectinophora gossypiella (Pink Bollworm) gut transcriptome.</title>
        <authorList>
            <person name="Tassone E.E."/>
        </authorList>
    </citation>
    <scope>NUCLEOTIDE SEQUENCE</scope>
</reference>
<keyword evidence="7 9" id="KW-0503">Monooxygenase</keyword>
<dbReference type="PRINTS" id="PR00385">
    <property type="entry name" value="P450"/>
</dbReference>
<comment type="similarity">
    <text evidence="2 9">Belongs to the cytochrome P450 family.</text>
</comment>